<sequence length="78" mass="8496">MIRFHKSVSGKLILWIVSLVVFPHVLFSQQAYPAANPTLLTMVDNINMWGLTLIGLALPIGIVERPAALVGIKESPTS</sequence>
<evidence type="ECO:0000256" key="1">
    <source>
        <dbReference type="SAM" id="Phobius"/>
    </source>
</evidence>
<feature type="transmembrane region" description="Helical" evidence="1">
    <location>
        <begin position="12"/>
        <end position="34"/>
    </location>
</feature>
<keyword evidence="1" id="KW-0812">Transmembrane</keyword>
<protein>
    <submittedName>
        <fullName evidence="2">Uncharacterized protein</fullName>
    </submittedName>
</protein>
<dbReference type="EMBL" id="UINC01035939">
    <property type="protein sequence ID" value="SVB29141.1"/>
    <property type="molecule type" value="Genomic_DNA"/>
</dbReference>
<name>A0A382CUB8_9ZZZZ</name>
<keyword evidence="1" id="KW-0472">Membrane</keyword>
<keyword evidence="1" id="KW-1133">Transmembrane helix</keyword>
<organism evidence="2">
    <name type="scientific">marine metagenome</name>
    <dbReference type="NCBI Taxonomy" id="408172"/>
    <lineage>
        <taxon>unclassified sequences</taxon>
        <taxon>metagenomes</taxon>
        <taxon>ecological metagenomes</taxon>
    </lineage>
</organism>
<accession>A0A382CUB8</accession>
<evidence type="ECO:0000313" key="2">
    <source>
        <dbReference type="EMBL" id="SVB29141.1"/>
    </source>
</evidence>
<reference evidence="2" key="1">
    <citation type="submission" date="2018-05" db="EMBL/GenBank/DDBJ databases">
        <authorList>
            <person name="Lanie J.A."/>
            <person name="Ng W.-L."/>
            <person name="Kazmierczak K.M."/>
            <person name="Andrzejewski T.M."/>
            <person name="Davidsen T.M."/>
            <person name="Wayne K.J."/>
            <person name="Tettelin H."/>
            <person name="Glass J.I."/>
            <person name="Rusch D."/>
            <person name="Podicherti R."/>
            <person name="Tsui H.-C.T."/>
            <person name="Winkler M.E."/>
        </authorList>
    </citation>
    <scope>NUCLEOTIDE SEQUENCE</scope>
</reference>
<proteinExistence type="predicted"/>
<feature type="transmembrane region" description="Helical" evidence="1">
    <location>
        <begin position="46"/>
        <end position="63"/>
    </location>
</feature>
<dbReference type="AlphaFoldDB" id="A0A382CUB8"/>
<gene>
    <name evidence="2" type="ORF">METZ01_LOCUS181995</name>
</gene>